<evidence type="ECO:0000313" key="2">
    <source>
        <dbReference type="EMBL" id="CAF4233048.1"/>
    </source>
</evidence>
<keyword evidence="3" id="KW-1185">Reference proteome</keyword>
<dbReference type="PANTHER" id="PTHR37162:SF11">
    <property type="match status" value="1"/>
</dbReference>
<protein>
    <submittedName>
        <fullName evidence="2">Uncharacterized protein</fullName>
    </submittedName>
</protein>
<accession>A0A820DJI7</accession>
<reference evidence="2" key="1">
    <citation type="submission" date="2021-02" db="EMBL/GenBank/DDBJ databases">
        <authorList>
            <person name="Nowell W R."/>
        </authorList>
    </citation>
    <scope>NUCLEOTIDE SEQUENCE</scope>
</reference>
<proteinExistence type="predicted"/>
<evidence type="ECO:0000256" key="1">
    <source>
        <dbReference type="SAM" id="MobiDB-lite"/>
    </source>
</evidence>
<dbReference type="PANTHER" id="PTHR37162">
    <property type="entry name" value="HAT FAMILY DIMERISATION DOMAINCONTAINING PROTEIN-RELATED"/>
    <property type="match status" value="1"/>
</dbReference>
<feature type="compositionally biased region" description="Basic and acidic residues" evidence="1">
    <location>
        <begin position="670"/>
        <end position="689"/>
    </location>
</feature>
<gene>
    <name evidence="2" type="ORF">UJA718_LOCUS8456</name>
</gene>
<dbReference type="SUPFAM" id="SSF53098">
    <property type="entry name" value="Ribonuclease H-like"/>
    <property type="match status" value="1"/>
</dbReference>
<dbReference type="AlphaFoldDB" id="A0A820DJI7"/>
<comment type="caution">
    <text evidence="2">The sequence shown here is derived from an EMBL/GenBank/DDBJ whole genome shotgun (WGS) entry which is preliminary data.</text>
</comment>
<evidence type="ECO:0000313" key="3">
    <source>
        <dbReference type="Proteomes" id="UP000663873"/>
    </source>
</evidence>
<dbReference type="EMBL" id="CAJOBP010000899">
    <property type="protein sequence ID" value="CAF4233048.1"/>
    <property type="molecule type" value="Genomic_DNA"/>
</dbReference>
<feature type="region of interest" description="Disordered" evidence="1">
    <location>
        <begin position="669"/>
        <end position="689"/>
    </location>
</feature>
<organism evidence="2 3">
    <name type="scientific">Rotaria socialis</name>
    <dbReference type="NCBI Taxonomy" id="392032"/>
    <lineage>
        <taxon>Eukaryota</taxon>
        <taxon>Metazoa</taxon>
        <taxon>Spiralia</taxon>
        <taxon>Gnathifera</taxon>
        <taxon>Rotifera</taxon>
        <taxon>Eurotatoria</taxon>
        <taxon>Bdelloidea</taxon>
        <taxon>Philodinida</taxon>
        <taxon>Philodinidae</taxon>
        <taxon>Rotaria</taxon>
    </lineage>
</organism>
<sequence>MWLKQGSSEATFICTICRTGDLDCSNKGWNAVEQHMQNEKHKNNLNALKNNSQLTFSISTTSSTSSTHTIKLVDHNKPLLFNDQVSQAEILWALKSVQNAFSYKNSDDVGELFRTVCGLKNCSEIFGSTFKNVLYIKNYERFVLCFDEQTNNQNKKQLDLYFRYWSSQKGLIVTRYYRTILLGHAQANVVVDGILGAFRTDCIGISKLLMLSRDNPNANKTVEKMINDAMKKVNAELLNVGTCNLHVIHNVFNAGTTETNWHVENFCMNIWSWFQKSPARQEDFENITNELNDAIEKNNFIFLNNKTPHISPSNVLLSLEQYHMFREYFLVYLPSKQQKQIQSNSRYDNVKEVLMSNISKIRLNFILFLCQSIFDRFLTWFQKEEPLVHLLYNALCDLYRTVLLSFLSPEHVGSTYGGALLDIDFKLAEKQLTTKKLQIGEEARRLLVDVSASDRATFFHDVKSIYHAIADNLKKYLPLKNTFLKDLHVLDPASRTKQDSADTMIRVGRAIPKLLSNAEIDRIRYEFMMCAAETIDQSWYIKNKYHDSDDNNHTEYQQIDYYWNKTLSLTTSFGLPKYPTLSKIVKNILIISHGNLDAERGFSINEHIVTENRTLLSLSSINGLRSTWDAIKFYGVGSPHRISIKIDMIRAVQKSKSVYNQEQLSLKSLANREKEQSEKHEHTNGEMKKLIDRENQLLSKQKGLHDKQKKAQLLVDEGRQQLDNALKKADIIDAQAANALIGAGDEQVKLISDELFKITDELLKIQKTKSDPFGPIIALNFLNGPITISPLSDLKPSVSTYSKK</sequence>
<name>A0A820DJI7_9BILA</name>
<dbReference type="Proteomes" id="UP000663873">
    <property type="component" value="Unassembled WGS sequence"/>
</dbReference>
<dbReference type="InterPro" id="IPR012337">
    <property type="entry name" value="RNaseH-like_sf"/>
</dbReference>